<evidence type="ECO:0000313" key="4">
    <source>
        <dbReference type="EMBL" id="MDV5389501.1"/>
    </source>
</evidence>
<dbReference type="FunFam" id="3.40.718.10:FF:000014">
    <property type="entry name" value="Isocitrate dehydrogenase (NAD(+))"/>
    <property type="match status" value="1"/>
</dbReference>
<dbReference type="PROSITE" id="PS00470">
    <property type="entry name" value="IDH_IMDH"/>
    <property type="match status" value="1"/>
</dbReference>
<dbReference type="NCBIfam" id="NF006529">
    <property type="entry name" value="PRK08997.1"/>
    <property type="match status" value="1"/>
</dbReference>
<accession>A0AAE4TF24</accession>
<evidence type="ECO:0000313" key="5">
    <source>
        <dbReference type="Proteomes" id="UP001187859"/>
    </source>
</evidence>
<dbReference type="GO" id="GO:0004449">
    <property type="term" value="F:isocitrate dehydrogenase (NAD+) activity"/>
    <property type="evidence" value="ECO:0007669"/>
    <property type="project" value="UniProtKB-EC"/>
</dbReference>
<feature type="domain" description="Isopropylmalate dehydrogenase-like" evidence="3">
    <location>
        <begin position="5"/>
        <end position="331"/>
    </location>
</feature>
<dbReference type="InterPro" id="IPR024084">
    <property type="entry name" value="IsoPropMal-DH-like_dom"/>
</dbReference>
<dbReference type="PANTHER" id="PTHR11835:SF34">
    <property type="entry name" value="ISOCITRATE DEHYDROGENASE [NAD] SUBUNIT ALPHA, MITOCHONDRIAL"/>
    <property type="match status" value="1"/>
</dbReference>
<keyword evidence="2 4" id="KW-0560">Oxidoreductase</keyword>
<evidence type="ECO:0000256" key="2">
    <source>
        <dbReference type="ARBA" id="ARBA00023002"/>
    </source>
</evidence>
<dbReference type="EMBL" id="JASGOQ010000001">
    <property type="protein sequence ID" value="MDV5389501.1"/>
    <property type="molecule type" value="Genomic_DNA"/>
</dbReference>
<dbReference type="Proteomes" id="UP001187859">
    <property type="component" value="Unassembled WGS sequence"/>
</dbReference>
<dbReference type="SUPFAM" id="SSF53659">
    <property type="entry name" value="Isocitrate/Isopropylmalate dehydrogenase-like"/>
    <property type="match status" value="1"/>
</dbReference>
<gene>
    <name evidence="4" type="ORF">QM089_04285</name>
</gene>
<dbReference type="Gene3D" id="3.40.718.10">
    <property type="entry name" value="Isopropylmalate Dehydrogenase"/>
    <property type="match status" value="1"/>
</dbReference>
<evidence type="ECO:0000256" key="1">
    <source>
        <dbReference type="ARBA" id="ARBA00007769"/>
    </source>
</evidence>
<sequence>MSKRTITVIPGDGIGPSIIDSALKILDKAGCDFEYEFADAGLTALEKQGELLPQRTLELIEKNRITLKGPLTTPVGEGFTSINVTLRKKFGLYANVRPVLSFKGTQARYENIDIITVRENTEGMYSGHGQKVSEDGSTAEATSIVTRQGAEQIATFAYELARKENRKKVTIVHKANIMKSTSGLFLKVAREVSQRYPDIKTEEMIVDATCMKLVMTPENFDVIVTTNLFGDILSDLCAGLVGGLGMAPGANIGRDAAIFEAVHGSAPDIAGKNLANPTSVILASIQMLEYLGMADKADMIRKAVSAVIEEGDRTTRDLGGTHGTTDFTQAVLDRLS</sequence>
<dbReference type="SMART" id="SM01329">
    <property type="entry name" value="Iso_dh"/>
    <property type="match status" value="1"/>
</dbReference>
<dbReference type="GO" id="GO:0006102">
    <property type="term" value="P:isocitrate metabolic process"/>
    <property type="evidence" value="ECO:0007669"/>
    <property type="project" value="TreeGrafter"/>
</dbReference>
<evidence type="ECO:0000259" key="3">
    <source>
        <dbReference type="SMART" id="SM01329"/>
    </source>
</evidence>
<dbReference type="GO" id="GO:0006099">
    <property type="term" value="P:tricarboxylic acid cycle"/>
    <property type="evidence" value="ECO:0007669"/>
    <property type="project" value="TreeGrafter"/>
</dbReference>
<dbReference type="PANTHER" id="PTHR11835">
    <property type="entry name" value="DECARBOXYLATING DEHYDROGENASES-ISOCITRATE, ISOPROPYLMALATE, TARTRATE"/>
    <property type="match status" value="1"/>
</dbReference>
<reference evidence="4" key="1">
    <citation type="submission" date="2023-05" db="EMBL/GenBank/DDBJ databases">
        <title>Colonisation of extended spectrum b-lactamase- and carbapenemase-producing bacteria on hospital surfaces from low- and middle-income countries.</title>
        <authorList>
            <person name="Nieto-Rosado M."/>
            <person name="Sands K."/>
            <person name="Iregbu K."/>
            <person name="Zahra R."/>
            <person name="Mazarati J.B."/>
            <person name="Mehtar S."/>
            <person name="Barnards-Group B."/>
            <person name="Walsh T.R."/>
        </authorList>
    </citation>
    <scope>NUCLEOTIDE SEQUENCE</scope>
    <source>
        <strain evidence="4">PP-E493</strain>
    </source>
</reference>
<organism evidence="4 5">
    <name type="scientific">Shewanella xiamenensis</name>
    <dbReference type="NCBI Taxonomy" id="332186"/>
    <lineage>
        <taxon>Bacteria</taxon>
        <taxon>Pseudomonadati</taxon>
        <taxon>Pseudomonadota</taxon>
        <taxon>Gammaproteobacteria</taxon>
        <taxon>Alteromonadales</taxon>
        <taxon>Shewanellaceae</taxon>
        <taxon>Shewanella</taxon>
    </lineage>
</organism>
<dbReference type="InterPro" id="IPR019818">
    <property type="entry name" value="IsoCit/isopropylmalate_DH_CS"/>
</dbReference>
<comment type="caution">
    <text evidence="4">The sequence shown here is derived from an EMBL/GenBank/DDBJ whole genome shotgun (WGS) entry which is preliminary data.</text>
</comment>
<dbReference type="GO" id="GO:0051287">
    <property type="term" value="F:NAD binding"/>
    <property type="evidence" value="ECO:0007669"/>
    <property type="project" value="InterPro"/>
</dbReference>
<dbReference type="EC" id="1.1.1.41" evidence="4"/>
<dbReference type="GO" id="GO:0000287">
    <property type="term" value="F:magnesium ion binding"/>
    <property type="evidence" value="ECO:0007669"/>
    <property type="project" value="InterPro"/>
</dbReference>
<dbReference type="RefSeq" id="WP_088585851.1">
    <property type="nucleotide sequence ID" value="NZ_JASGOQ010000001.1"/>
</dbReference>
<name>A0AAE4TF24_9GAMM</name>
<dbReference type="Pfam" id="PF00180">
    <property type="entry name" value="Iso_dh"/>
    <property type="match status" value="1"/>
</dbReference>
<dbReference type="AlphaFoldDB" id="A0AAE4TF24"/>
<protein>
    <submittedName>
        <fullName evidence="4">Isocitrate dehydrogenase</fullName>
        <ecNumber evidence="4">1.1.1.41</ecNumber>
    </submittedName>
</protein>
<comment type="similarity">
    <text evidence="1">Belongs to the isocitrate and isopropylmalate dehydrogenases family.</text>
</comment>
<proteinExistence type="inferred from homology"/>